<sequence length="272" mass="31606">MSAVVFSPIEVSERLREYRPQLEGNWNELLSGLPEMTRQQYRAALKQERDPARQLLFLYFLYCGAIEAEIQSRGNTYFHMGLPLDADRVPLLETIDSGPGDFQCLMRLHRGSVDAVRPIFQNEILPLARRILLYDTSIPGRNWIDYLHILESFVARRTRKLLAEGQPVTFTHFRFQNLNHYFGLLGEAGASEMIHNIELTIRSRLPEGDLSIVLSPHSYIVLSPGREHEEVYQRFQAIYFEIKSLILDYAILIHTVHDPDFSLFDVFRELKI</sequence>
<evidence type="ECO:0000313" key="1">
    <source>
        <dbReference type="EMBL" id="KAB2931997.1"/>
    </source>
</evidence>
<accession>A0A833H0V1</accession>
<organism evidence="1 2">
    <name type="scientific">Leptonema illini</name>
    <dbReference type="NCBI Taxonomy" id="183"/>
    <lineage>
        <taxon>Bacteria</taxon>
        <taxon>Pseudomonadati</taxon>
        <taxon>Spirochaetota</taxon>
        <taxon>Spirochaetia</taxon>
        <taxon>Leptospirales</taxon>
        <taxon>Leptospiraceae</taxon>
        <taxon>Leptonema</taxon>
    </lineage>
</organism>
<dbReference type="Proteomes" id="UP000460298">
    <property type="component" value="Unassembled WGS sequence"/>
</dbReference>
<dbReference type="AlphaFoldDB" id="A0A833H0V1"/>
<protein>
    <submittedName>
        <fullName evidence="1">Uncharacterized protein</fullName>
    </submittedName>
</protein>
<evidence type="ECO:0000313" key="2">
    <source>
        <dbReference type="Proteomes" id="UP000460298"/>
    </source>
</evidence>
<dbReference type="EMBL" id="WBUI01000011">
    <property type="protein sequence ID" value="KAB2931997.1"/>
    <property type="molecule type" value="Genomic_DNA"/>
</dbReference>
<reference evidence="1 2" key="1">
    <citation type="submission" date="2019-10" db="EMBL/GenBank/DDBJ databases">
        <title>Extracellular Electron Transfer in a Candidatus Methanoperedens spp. Enrichment Culture.</title>
        <authorList>
            <person name="Berger S."/>
            <person name="Rangel Shaw D."/>
            <person name="Berben T."/>
            <person name="In 'T Zandt M."/>
            <person name="Frank J."/>
            <person name="Reimann J."/>
            <person name="Jetten M.S.M."/>
            <person name="Welte C.U."/>
        </authorList>
    </citation>
    <scope>NUCLEOTIDE SEQUENCE [LARGE SCALE GENOMIC DNA]</scope>
    <source>
        <strain evidence="1">SB12</strain>
    </source>
</reference>
<name>A0A833H0V1_9LEPT</name>
<comment type="caution">
    <text evidence="1">The sequence shown here is derived from an EMBL/GenBank/DDBJ whole genome shotgun (WGS) entry which is preliminary data.</text>
</comment>
<proteinExistence type="predicted"/>
<gene>
    <name evidence="1" type="ORF">F9K24_11985</name>
</gene>